<feature type="region of interest" description="Disordered" evidence="2">
    <location>
        <begin position="1"/>
        <end position="38"/>
    </location>
</feature>
<evidence type="ECO:0000313" key="3">
    <source>
        <dbReference type="EMBL" id="WFL78305.1"/>
    </source>
</evidence>
<dbReference type="RefSeq" id="WP_278016995.1">
    <property type="nucleotide sequence ID" value="NZ_CP121106.1"/>
</dbReference>
<keyword evidence="4" id="KW-1185">Reference proteome</keyword>
<comment type="similarity">
    <text evidence="1">Belongs to the SDHAF4 family.</text>
</comment>
<evidence type="ECO:0000313" key="4">
    <source>
        <dbReference type="Proteomes" id="UP001215827"/>
    </source>
</evidence>
<name>A0ABY8FW42_9SPHN</name>
<dbReference type="InterPro" id="IPR012875">
    <property type="entry name" value="SDHF4"/>
</dbReference>
<dbReference type="Proteomes" id="UP001215827">
    <property type="component" value="Chromosome"/>
</dbReference>
<gene>
    <name evidence="3" type="ORF">P7228_04365</name>
</gene>
<accession>A0ABY8FW42</accession>
<protein>
    <submittedName>
        <fullName evidence="3">DUF1674 domain-containing protein</fullName>
    </submittedName>
</protein>
<dbReference type="EMBL" id="CP121106">
    <property type="protein sequence ID" value="WFL78305.1"/>
    <property type="molecule type" value="Genomic_DNA"/>
</dbReference>
<sequence>MTTKKSEAAKNFAKPKHWSNEPAPKPKKGEVEEELSPTRYGDWEKNGIAIDF</sequence>
<organism evidence="3 4">
    <name type="scientific">Altererythrobacter arenosus</name>
    <dbReference type="NCBI Taxonomy" id="3032592"/>
    <lineage>
        <taxon>Bacteria</taxon>
        <taxon>Pseudomonadati</taxon>
        <taxon>Pseudomonadota</taxon>
        <taxon>Alphaproteobacteria</taxon>
        <taxon>Sphingomonadales</taxon>
        <taxon>Erythrobacteraceae</taxon>
        <taxon>Altererythrobacter</taxon>
    </lineage>
</organism>
<reference evidence="3 4" key="1">
    <citation type="submission" date="2023-03" db="EMBL/GenBank/DDBJ databases">
        <title>Altererythrobacter sp. CAU 1644 isolated from sand.</title>
        <authorList>
            <person name="Kim W."/>
        </authorList>
    </citation>
    <scope>NUCLEOTIDE SEQUENCE [LARGE SCALE GENOMIC DNA]</scope>
    <source>
        <strain evidence="3 4">CAU 1644</strain>
    </source>
</reference>
<evidence type="ECO:0000256" key="2">
    <source>
        <dbReference type="SAM" id="MobiDB-lite"/>
    </source>
</evidence>
<proteinExistence type="inferred from homology"/>
<evidence type="ECO:0000256" key="1">
    <source>
        <dbReference type="ARBA" id="ARBA00005701"/>
    </source>
</evidence>
<dbReference type="Pfam" id="PF07896">
    <property type="entry name" value="DUF1674"/>
    <property type="match status" value="1"/>
</dbReference>